<keyword evidence="3" id="KW-1185">Reference proteome</keyword>
<sequence>MATQQPSAAILSAGSTATLDILDLLSSGPSESLLSTDLDLPAVESSHSFDNVPPFPTTAKPLIFIPDLGTSLLYSTPSVPLAADAVRALTTLPTSPRLKVMMMEILSVEAWNESIDPKSGFSREADADVADLDASKPSLWIPEGSLFSPQNFSALFRKGLSRVVEEPSSPLDDRDFDADLTLVEPNVSAMSSFTSLSDAISRHVNAPRLQPVPTIMVSSSTAALPLSLGSSPDLQLELPLAVRRGKKVPHALSLGQSKKTQPTDRSDDAYPDIPTPFLGSPTSSTPITEQPLEASNFTMGLSAMCADLRSRLPMPPPFSPTEPTPPPTYESDSPSRSNFPSQDSVASDLDDEEWAFARDLVADWHGMKNLRVEISPPPSPAVELPYTSDSASHTAEASFDATPPSLESGSDSSSDDEDEVRTPSNVKQTRRKTVIIQTPDLVRPEQTEKVLSIASDPDGGCDILTHSLDEPVPFETPILGHLSSELLISTPPGSRPSSTASCKPVRGILKEKKSVRFSTVDMFHEYTPPAQPALHHVADGVTVATQHPATTMLQAEAAMPSRRLTLTAAVHKNSPLRESYAPTPLAAARNPDPRARAHSPAAHPLQDPPLWRTTAKHPAVRALARAPSAASLPTPTLARPAGSGRGGAVLGAPSLQSPTPTLLEAQRRAPLRTINARQSAPAARKSEPLSPVKPTRASVLPAAARSGVPAAFARRVLKTTSIPPRARNEVDENARRRSQPAAGREASCGAVASAGAGTGGKSRMSAPLRSIFTKLRA</sequence>
<feature type="compositionally biased region" description="Polar residues" evidence="1">
    <location>
        <begin position="336"/>
        <end position="345"/>
    </location>
</feature>
<feature type="region of interest" description="Disordered" evidence="1">
    <location>
        <begin position="376"/>
        <end position="431"/>
    </location>
</feature>
<feature type="compositionally biased region" description="Basic and acidic residues" evidence="1">
    <location>
        <begin position="726"/>
        <end position="735"/>
    </location>
</feature>
<evidence type="ECO:0000256" key="1">
    <source>
        <dbReference type="SAM" id="MobiDB-lite"/>
    </source>
</evidence>
<dbReference type="EMBL" id="MNAD01001167">
    <property type="protein sequence ID" value="OJT07589.1"/>
    <property type="molecule type" value="Genomic_DNA"/>
</dbReference>
<proteinExistence type="predicted"/>
<accession>A0A1M2VJ37</accession>
<feature type="region of interest" description="Disordered" evidence="1">
    <location>
        <begin position="309"/>
        <end position="348"/>
    </location>
</feature>
<feature type="compositionally biased region" description="Low complexity" evidence="1">
    <location>
        <begin position="624"/>
        <end position="638"/>
    </location>
</feature>
<dbReference type="OMA" id="LSAMCAD"/>
<dbReference type="OrthoDB" id="2646484at2759"/>
<protein>
    <submittedName>
        <fullName evidence="2">Uncharacterized protein</fullName>
    </submittedName>
</protein>
<evidence type="ECO:0000313" key="3">
    <source>
        <dbReference type="Proteomes" id="UP000184267"/>
    </source>
</evidence>
<name>A0A1M2VJ37_TRAPU</name>
<feature type="compositionally biased region" description="Pro residues" evidence="1">
    <location>
        <begin position="313"/>
        <end position="328"/>
    </location>
</feature>
<feature type="region of interest" description="Disordered" evidence="1">
    <location>
        <begin position="624"/>
        <end position="659"/>
    </location>
</feature>
<feature type="compositionally biased region" description="Polar residues" evidence="1">
    <location>
        <begin position="280"/>
        <end position="289"/>
    </location>
</feature>
<gene>
    <name evidence="2" type="ORF">TRAPUB_1559</name>
</gene>
<feature type="compositionally biased region" description="Low complexity" evidence="1">
    <location>
        <begin position="746"/>
        <end position="755"/>
    </location>
</feature>
<comment type="caution">
    <text evidence="2">The sequence shown here is derived from an EMBL/GenBank/DDBJ whole genome shotgun (WGS) entry which is preliminary data.</text>
</comment>
<organism evidence="2 3">
    <name type="scientific">Trametes pubescens</name>
    <name type="common">White-rot fungus</name>
    <dbReference type="NCBI Taxonomy" id="154538"/>
    <lineage>
        <taxon>Eukaryota</taxon>
        <taxon>Fungi</taxon>
        <taxon>Dikarya</taxon>
        <taxon>Basidiomycota</taxon>
        <taxon>Agaricomycotina</taxon>
        <taxon>Agaricomycetes</taxon>
        <taxon>Polyporales</taxon>
        <taxon>Polyporaceae</taxon>
        <taxon>Trametes</taxon>
    </lineage>
</organism>
<feature type="region of interest" description="Disordered" evidence="1">
    <location>
        <begin position="576"/>
        <end position="611"/>
    </location>
</feature>
<feature type="region of interest" description="Disordered" evidence="1">
    <location>
        <begin position="723"/>
        <end position="777"/>
    </location>
</feature>
<reference evidence="2 3" key="1">
    <citation type="submission" date="2016-10" db="EMBL/GenBank/DDBJ databases">
        <title>Genome sequence of the basidiomycete white-rot fungus Trametes pubescens.</title>
        <authorList>
            <person name="Makela M.R."/>
            <person name="Granchi Z."/>
            <person name="Peng M."/>
            <person name="De Vries R.P."/>
            <person name="Grigoriev I."/>
            <person name="Riley R."/>
            <person name="Hilden K."/>
        </authorList>
    </citation>
    <scope>NUCLEOTIDE SEQUENCE [LARGE SCALE GENOMIC DNA]</scope>
    <source>
        <strain evidence="2 3">FBCC735</strain>
    </source>
</reference>
<evidence type="ECO:0000313" key="2">
    <source>
        <dbReference type="EMBL" id="OJT07589.1"/>
    </source>
</evidence>
<feature type="region of interest" description="Disordered" evidence="1">
    <location>
        <begin position="248"/>
        <end position="289"/>
    </location>
</feature>
<dbReference type="Proteomes" id="UP000184267">
    <property type="component" value="Unassembled WGS sequence"/>
</dbReference>
<feature type="region of interest" description="Disordered" evidence="1">
    <location>
        <begin position="675"/>
        <end position="695"/>
    </location>
</feature>
<dbReference type="AlphaFoldDB" id="A0A1M2VJ37"/>